<sequence>MKAEEKLLHLSAIENTKRSNYETGKLISSINENIKDNLIYQFNIFSLFDNFKEGGGVDTIHNVRNGVYSSDKVKNKLYKKTSGYNKNIAKKFHGGSDKYRTINKRQTIEQYHGKLCDPNTGKYLKRNQKTDLDHTISTKEIYEDKGRALSGQKIDDLANNDDNLHKTDRSINRSMGEQNKTDYANSLDDKKKIWKQQNIKDQNNPNLSQQKKDSKNKNTKNRMSADSNSIKKNDKQARKMYNRKINSYYLSSEFMSATCINSAKQGGRQALSSAIGIIFYQIQDVISNALNMIIKTWHDYKSLKDRFNVFINNIKDNLTNISDRLLLVENSFVQGFIGGFTSAIFNTLLDKFITTTRRFGKILNDSFTNLVSAFKIMFDSQYTLELRMKKAGEIIIAAILSSVGLSIGENLGNVVVANLPVLAFLKDDISKVLGSIIVGTLTGLTIFVIDDFSNIIKKFKKSFKEMMAGNTINKQTIKVNYEKAINQIDSLYHQALTTIFEQYEKTNRLQLLAYDMDLPDADQFQNSIPLARHLSVKEDSILKNKKDIVNFFKN</sequence>
<feature type="transmembrane region" description="Helical" evidence="2">
    <location>
        <begin position="394"/>
        <end position="412"/>
    </location>
</feature>
<name>A0ABY2YSI3_9LACO</name>
<comment type="caution">
    <text evidence="3">The sequence shown here is derived from an EMBL/GenBank/DDBJ whole genome shotgun (WGS) entry which is preliminary data.</text>
</comment>
<evidence type="ECO:0000256" key="1">
    <source>
        <dbReference type="SAM" id="MobiDB-lite"/>
    </source>
</evidence>
<gene>
    <name evidence="3" type="ORF">DY048_04745</name>
</gene>
<evidence type="ECO:0000313" key="3">
    <source>
        <dbReference type="EMBL" id="TPR14258.1"/>
    </source>
</evidence>
<evidence type="ECO:0000256" key="2">
    <source>
        <dbReference type="SAM" id="Phobius"/>
    </source>
</evidence>
<dbReference type="EMBL" id="QUAM01000003">
    <property type="protein sequence ID" value="TPR14258.1"/>
    <property type="molecule type" value="Genomic_DNA"/>
</dbReference>
<keyword evidence="2" id="KW-0812">Transmembrane</keyword>
<reference evidence="3 4" key="1">
    <citation type="submission" date="2018-08" db="EMBL/GenBank/DDBJ databases">
        <title>Comparative genomics of wild bee and flower associated Lactobacillus reveals potential adaptation to the bee host.</title>
        <authorList>
            <person name="Vuong H.Q."/>
            <person name="Mcfrederick Q.S."/>
        </authorList>
    </citation>
    <scope>NUCLEOTIDE SEQUENCE [LARGE SCALE GENOMIC DNA]</scope>
    <source>
        <strain evidence="3 4">HV_04</strain>
    </source>
</reference>
<dbReference type="Proteomes" id="UP000767392">
    <property type="component" value="Unassembled WGS sequence"/>
</dbReference>
<dbReference type="RefSeq" id="WP_105987983.1">
    <property type="nucleotide sequence ID" value="NZ_POST01000003.1"/>
</dbReference>
<organism evidence="3 4">
    <name type="scientific">Apilactobacillus timberlakei</name>
    <dbReference type="NCBI Taxonomy" id="2008380"/>
    <lineage>
        <taxon>Bacteria</taxon>
        <taxon>Bacillati</taxon>
        <taxon>Bacillota</taxon>
        <taxon>Bacilli</taxon>
        <taxon>Lactobacillales</taxon>
        <taxon>Lactobacillaceae</taxon>
        <taxon>Apilactobacillus</taxon>
    </lineage>
</organism>
<feature type="transmembrane region" description="Helical" evidence="2">
    <location>
        <begin position="432"/>
        <end position="452"/>
    </location>
</feature>
<feature type="transmembrane region" description="Helical" evidence="2">
    <location>
        <begin position="331"/>
        <end position="349"/>
    </location>
</feature>
<keyword evidence="4" id="KW-1185">Reference proteome</keyword>
<keyword evidence="2" id="KW-0472">Membrane</keyword>
<evidence type="ECO:0008006" key="5">
    <source>
        <dbReference type="Google" id="ProtNLM"/>
    </source>
</evidence>
<proteinExistence type="predicted"/>
<feature type="compositionally biased region" description="Polar residues" evidence="1">
    <location>
        <begin position="172"/>
        <end position="184"/>
    </location>
</feature>
<feature type="compositionally biased region" description="Basic and acidic residues" evidence="1">
    <location>
        <begin position="162"/>
        <end position="171"/>
    </location>
</feature>
<protein>
    <recommendedName>
        <fullName evidence="5">Cation diffusion facilitator family transporter</fullName>
    </recommendedName>
</protein>
<feature type="region of interest" description="Disordered" evidence="1">
    <location>
        <begin position="153"/>
        <end position="237"/>
    </location>
</feature>
<keyword evidence="2" id="KW-1133">Transmembrane helix</keyword>
<accession>A0ABY2YSI3</accession>
<evidence type="ECO:0000313" key="4">
    <source>
        <dbReference type="Proteomes" id="UP000767392"/>
    </source>
</evidence>
<feature type="compositionally biased region" description="Polar residues" evidence="1">
    <location>
        <begin position="195"/>
        <end position="209"/>
    </location>
</feature>